<proteinExistence type="predicted"/>
<comment type="caution">
    <text evidence="1">The sequence shown here is derived from an EMBL/GenBank/DDBJ whole genome shotgun (WGS) entry which is preliminary data.</text>
</comment>
<sequence length="38" mass="4244">MMIETGLHDRFGLSRRRSLVDHSCTDYNLGLEGGVHIG</sequence>
<dbReference type="Proteomes" id="UP001283361">
    <property type="component" value="Unassembled WGS sequence"/>
</dbReference>
<protein>
    <submittedName>
        <fullName evidence="1">Uncharacterized protein</fullName>
    </submittedName>
</protein>
<dbReference type="EMBL" id="JAWDGP010001384">
    <property type="protein sequence ID" value="KAK3792196.1"/>
    <property type="molecule type" value="Genomic_DNA"/>
</dbReference>
<name>A0AAE1E2T5_9GAST</name>
<evidence type="ECO:0000313" key="1">
    <source>
        <dbReference type="EMBL" id="KAK3792196.1"/>
    </source>
</evidence>
<gene>
    <name evidence="1" type="ORF">RRG08_018775</name>
</gene>
<accession>A0AAE1E2T5</accession>
<dbReference type="AlphaFoldDB" id="A0AAE1E2T5"/>
<evidence type="ECO:0000313" key="2">
    <source>
        <dbReference type="Proteomes" id="UP001283361"/>
    </source>
</evidence>
<keyword evidence="2" id="KW-1185">Reference proteome</keyword>
<reference evidence="1" key="1">
    <citation type="journal article" date="2023" name="G3 (Bethesda)">
        <title>A reference genome for the long-term kleptoplast-retaining sea slug Elysia crispata morphotype clarki.</title>
        <authorList>
            <person name="Eastman K.E."/>
            <person name="Pendleton A.L."/>
            <person name="Shaikh M.A."/>
            <person name="Suttiyut T."/>
            <person name="Ogas R."/>
            <person name="Tomko P."/>
            <person name="Gavelis G."/>
            <person name="Widhalm J.R."/>
            <person name="Wisecaver J.H."/>
        </authorList>
    </citation>
    <scope>NUCLEOTIDE SEQUENCE</scope>
    <source>
        <strain evidence="1">ECLA1</strain>
    </source>
</reference>
<organism evidence="1 2">
    <name type="scientific">Elysia crispata</name>
    <name type="common">lettuce slug</name>
    <dbReference type="NCBI Taxonomy" id="231223"/>
    <lineage>
        <taxon>Eukaryota</taxon>
        <taxon>Metazoa</taxon>
        <taxon>Spiralia</taxon>
        <taxon>Lophotrochozoa</taxon>
        <taxon>Mollusca</taxon>
        <taxon>Gastropoda</taxon>
        <taxon>Heterobranchia</taxon>
        <taxon>Euthyneura</taxon>
        <taxon>Panpulmonata</taxon>
        <taxon>Sacoglossa</taxon>
        <taxon>Placobranchoidea</taxon>
        <taxon>Plakobranchidae</taxon>
        <taxon>Elysia</taxon>
    </lineage>
</organism>
<feature type="non-terminal residue" evidence="1">
    <location>
        <position position="38"/>
    </location>
</feature>